<dbReference type="Proteomes" id="UP000663865">
    <property type="component" value="Unassembled WGS sequence"/>
</dbReference>
<evidence type="ECO:0000313" key="5">
    <source>
        <dbReference type="Proteomes" id="UP000663865"/>
    </source>
</evidence>
<feature type="compositionally biased region" description="Acidic residues" evidence="1">
    <location>
        <begin position="149"/>
        <end position="166"/>
    </location>
</feature>
<feature type="chain" id="PRO_5036415033" evidence="2">
    <location>
        <begin position="18"/>
        <end position="247"/>
    </location>
</feature>
<proteinExistence type="predicted"/>
<evidence type="ECO:0000313" key="4">
    <source>
        <dbReference type="EMBL" id="CAF4464593.1"/>
    </source>
</evidence>
<reference evidence="3" key="1">
    <citation type="submission" date="2021-02" db="EMBL/GenBank/DDBJ databases">
        <authorList>
            <person name="Nowell W R."/>
        </authorList>
    </citation>
    <scope>NUCLEOTIDE SEQUENCE</scope>
</reference>
<dbReference type="Proteomes" id="UP000663838">
    <property type="component" value="Unassembled WGS sequence"/>
</dbReference>
<feature type="region of interest" description="Disordered" evidence="1">
    <location>
        <begin position="103"/>
        <end position="247"/>
    </location>
</feature>
<evidence type="ECO:0000313" key="3">
    <source>
        <dbReference type="EMBL" id="CAF3705337.1"/>
    </source>
</evidence>
<accession>A0A818VF53</accession>
<protein>
    <submittedName>
        <fullName evidence="3">Uncharacterized protein</fullName>
    </submittedName>
</protein>
<comment type="caution">
    <text evidence="3">The sequence shown here is derived from an EMBL/GenBank/DDBJ whole genome shotgun (WGS) entry which is preliminary data.</text>
</comment>
<feature type="signal peptide" evidence="2">
    <location>
        <begin position="1"/>
        <end position="17"/>
    </location>
</feature>
<gene>
    <name evidence="3" type="ORF">KIK155_LOCUS26944</name>
    <name evidence="4" type="ORF">TOA249_LOCUS417</name>
</gene>
<dbReference type="EMBL" id="CAJNYV010004887">
    <property type="protein sequence ID" value="CAF3705337.1"/>
    <property type="molecule type" value="Genomic_DNA"/>
</dbReference>
<sequence length="247" mass="28633">MKYFIICFALFSSYCYCERLLGGWSTSENESLNREWLDKALYKIHDGEVTDDIKSQVSDLVCKQQVVNGLNIKCTFALNGKTWLCSYYKSFIGTQDTQLDECNVKDEEASEEKKDSKETGENNEEQEFEELRVSNDDENEEKIITMNQNEDEQDLTTLNENDDEEKPTEINQSENKEKPATLYEEDDEEKIELMNENVEKSAALGEENDMERPPTENADEEDDEAKIDAIYNKISEKYSNSETEDDE</sequence>
<evidence type="ECO:0000256" key="2">
    <source>
        <dbReference type="SAM" id="SignalP"/>
    </source>
</evidence>
<dbReference type="AlphaFoldDB" id="A0A818VF53"/>
<feature type="compositionally biased region" description="Basic and acidic residues" evidence="1">
    <location>
        <begin position="103"/>
        <end position="120"/>
    </location>
</feature>
<dbReference type="EMBL" id="CAJOBS010000009">
    <property type="protein sequence ID" value="CAF4464593.1"/>
    <property type="molecule type" value="Genomic_DNA"/>
</dbReference>
<organism evidence="3 5">
    <name type="scientific">Rotaria socialis</name>
    <dbReference type="NCBI Taxonomy" id="392032"/>
    <lineage>
        <taxon>Eukaryota</taxon>
        <taxon>Metazoa</taxon>
        <taxon>Spiralia</taxon>
        <taxon>Gnathifera</taxon>
        <taxon>Rotifera</taxon>
        <taxon>Eurotatoria</taxon>
        <taxon>Bdelloidea</taxon>
        <taxon>Philodinida</taxon>
        <taxon>Philodinidae</taxon>
        <taxon>Rotaria</taxon>
    </lineage>
</organism>
<evidence type="ECO:0000256" key="1">
    <source>
        <dbReference type="SAM" id="MobiDB-lite"/>
    </source>
</evidence>
<keyword evidence="2" id="KW-0732">Signal</keyword>
<name>A0A818VF53_9BILA</name>